<accession>A0A1Y2HGF0</accession>
<gene>
    <name evidence="1" type="ORF">BCR44DRAFT_77306</name>
</gene>
<dbReference type="OrthoDB" id="8120898at2759"/>
<dbReference type="EMBL" id="MCFL01000034">
    <property type="protein sequence ID" value="ORZ33615.1"/>
    <property type="molecule type" value="Genomic_DNA"/>
</dbReference>
<dbReference type="Proteomes" id="UP000193411">
    <property type="component" value="Unassembled WGS sequence"/>
</dbReference>
<reference evidence="1 2" key="1">
    <citation type="submission" date="2016-07" db="EMBL/GenBank/DDBJ databases">
        <title>Pervasive Adenine N6-methylation of Active Genes in Fungi.</title>
        <authorList>
            <consortium name="DOE Joint Genome Institute"/>
            <person name="Mondo S.J."/>
            <person name="Dannebaum R.O."/>
            <person name="Kuo R.C."/>
            <person name="Labutti K."/>
            <person name="Haridas S."/>
            <person name="Kuo A."/>
            <person name="Salamov A."/>
            <person name="Ahrendt S.R."/>
            <person name="Lipzen A."/>
            <person name="Sullivan W."/>
            <person name="Andreopoulos W.B."/>
            <person name="Clum A."/>
            <person name="Lindquist E."/>
            <person name="Daum C."/>
            <person name="Ramamoorthy G.K."/>
            <person name="Gryganskyi A."/>
            <person name="Culley D."/>
            <person name="Magnuson J.K."/>
            <person name="James T.Y."/>
            <person name="O'Malley M.A."/>
            <person name="Stajich J.E."/>
            <person name="Spatafora J.W."/>
            <person name="Visel A."/>
            <person name="Grigoriev I.V."/>
        </authorList>
    </citation>
    <scope>NUCLEOTIDE SEQUENCE [LARGE SCALE GENOMIC DNA]</scope>
    <source>
        <strain evidence="1 2">PL171</strain>
    </source>
</reference>
<protein>
    <submittedName>
        <fullName evidence="1">Uncharacterized protein</fullName>
    </submittedName>
</protein>
<feature type="non-terminal residue" evidence="1">
    <location>
        <position position="300"/>
    </location>
</feature>
<proteinExistence type="predicted"/>
<evidence type="ECO:0000313" key="1">
    <source>
        <dbReference type="EMBL" id="ORZ33615.1"/>
    </source>
</evidence>
<name>A0A1Y2HGF0_9FUNG</name>
<dbReference type="AlphaFoldDB" id="A0A1Y2HGF0"/>
<keyword evidence="2" id="KW-1185">Reference proteome</keyword>
<comment type="caution">
    <text evidence="1">The sequence shown here is derived from an EMBL/GenBank/DDBJ whole genome shotgun (WGS) entry which is preliminary data.</text>
</comment>
<feature type="non-terminal residue" evidence="1">
    <location>
        <position position="1"/>
    </location>
</feature>
<sequence length="300" mass="32779">DHINPTANMTTASMTSRTHSDTNALRNVVVFAADFSGSTWNQPQYWSRVGDHFDAYLREHGPDSVISLRWDTKLEPGTHADLKDTIRTLDGRGGTAPSVVAQYLVDKHGIEFNVTKLCILTDGDIDRGEVDRCDRILAAAPRKIPDIEACLFGRYNPDLSVVAPFARAAKFTIRQNDEILAEGDASVAVESSGVLEAITTPTEFFAKFDELNKVIVVQNLGKTNPALRNELLDLQKRLMEWIAWDNRRKATEAMAAAAAAADTSKDDSDAGEVVENPIMKELAKGDYAAAVAATKTLVDS</sequence>
<organism evidence="1 2">
    <name type="scientific">Catenaria anguillulae PL171</name>
    <dbReference type="NCBI Taxonomy" id="765915"/>
    <lineage>
        <taxon>Eukaryota</taxon>
        <taxon>Fungi</taxon>
        <taxon>Fungi incertae sedis</taxon>
        <taxon>Blastocladiomycota</taxon>
        <taxon>Blastocladiomycetes</taxon>
        <taxon>Blastocladiales</taxon>
        <taxon>Catenariaceae</taxon>
        <taxon>Catenaria</taxon>
    </lineage>
</organism>
<evidence type="ECO:0000313" key="2">
    <source>
        <dbReference type="Proteomes" id="UP000193411"/>
    </source>
</evidence>